<dbReference type="HOGENOM" id="CLU_031753_2_1_1"/>
<dbReference type="GO" id="GO:0004034">
    <property type="term" value="F:aldose 1-epimerase activity"/>
    <property type="evidence" value="ECO:0007669"/>
    <property type="project" value="UniProtKB-EC"/>
</dbReference>
<dbReference type="SMR" id="B4NCP3"/>
<dbReference type="KEGG" id="dwi:6649357"/>
<dbReference type="PANTHER" id="PTHR10091">
    <property type="entry name" value="ALDOSE-1-EPIMERASE"/>
    <property type="match status" value="1"/>
</dbReference>
<comment type="function">
    <text evidence="7">Mutarotase that catalyzes the interconversion of beta-D-galactose and alpha-D-galactose during galactose metabolism. Beta-D-galactose is metabolized in the liver into glucose 1-phosphate, the primary metabolic fuel, by the action of four enzymes that constitute the Leloir pathway: GALM, GALK1 (galactokinase), GALT (galactose-1-phosphate uridylyltransferase) and GALE (UDP-galactose-4'-epimerase). Involved in the maintenance of the equilibrium between the beta- and alpha-anomers of galactose, therefore ensuring a sufficient supply of the alpha-anomer for GALK1. Also active on D-glucose although shows a preference for galactose over glucose.</text>
</comment>
<name>B4NCP3_DROWI</name>
<evidence type="ECO:0000313" key="10">
    <source>
        <dbReference type="EMBL" id="EDW82602.1"/>
    </source>
</evidence>
<dbReference type="eggNOG" id="KOG1604">
    <property type="taxonomic scope" value="Eukaryota"/>
</dbReference>
<proteinExistence type="inferred from homology"/>
<evidence type="ECO:0000256" key="8">
    <source>
        <dbReference type="PIRNR" id="PIRNR005096"/>
    </source>
</evidence>
<comment type="pathway">
    <text evidence="2">Carbohydrate metabolism; galactose metabolism.</text>
</comment>
<dbReference type="STRING" id="7260.B4NCP3"/>
<dbReference type="GO" id="GO:0006006">
    <property type="term" value="P:glucose metabolic process"/>
    <property type="evidence" value="ECO:0007669"/>
    <property type="project" value="TreeGrafter"/>
</dbReference>
<dbReference type="UniPathway" id="UPA00214"/>
<dbReference type="UniPathway" id="UPA00242"/>
<sequence>MAKVVEDIFGIAINPLTNMAQVVRRYTISNTNRLSISVIQLGASIQSIYMPDAYHNVEDVVLGFDDVAGYLQHSQSQFGCTLGRLSGQVANGEFIMDEKRVSVTKNLNNKHQTDGGFIGFDSIIWDLDQIRPDGITLRHISDHGHEGYPGKLTVLIHYTIDDDNRFYIRIEARTDRPTAVNISNHIYFNLAGHKAGPEGIYEHRMVVEADHIIELNAESLPTGKFKRVDDTINDIRLPVFIGDRVRRFETLPSQPTRQCEVCYAMDKEFDANVTKFVGRFLHPPSGRLMEIYSNQPGLRFSVANDFPKELRGDDAIMGKQCTRYWQYSGFSLQLQKFPDSVNQLDFPTVFILPSENYFHETVFRFGIQESWKCCAEPHELEEMDAETVRTSYI</sequence>
<dbReference type="InParanoid" id="B4NCP3"/>
<evidence type="ECO:0000256" key="6">
    <source>
        <dbReference type="ARBA" id="ARBA00023277"/>
    </source>
</evidence>
<evidence type="ECO:0000256" key="1">
    <source>
        <dbReference type="ARBA" id="ARBA00001712"/>
    </source>
</evidence>
<dbReference type="InterPro" id="IPR014718">
    <property type="entry name" value="GH-type_carb-bd"/>
</dbReference>
<evidence type="ECO:0000256" key="5">
    <source>
        <dbReference type="ARBA" id="ARBA00023235"/>
    </source>
</evidence>
<reference evidence="10 11" key="1">
    <citation type="journal article" date="2007" name="Nature">
        <title>Evolution of genes and genomes on the Drosophila phylogeny.</title>
        <authorList>
            <consortium name="Drosophila 12 Genomes Consortium"/>
            <person name="Clark A.G."/>
            <person name="Eisen M.B."/>
            <person name="Smith D.R."/>
            <person name="Bergman C.M."/>
            <person name="Oliver B."/>
            <person name="Markow T.A."/>
            <person name="Kaufman T.C."/>
            <person name="Kellis M."/>
            <person name="Gelbart W."/>
            <person name="Iyer V.N."/>
            <person name="Pollard D.A."/>
            <person name="Sackton T.B."/>
            <person name="Larracuente A.M."/>
            <person name="Singh N.D."/>
            <person name="Abad J.P."/>
            <person name="Abt D.N."/>
            <person name="Adryan B."/>
            <person name="Aguade M."/>
            <person name="Akashi H."/>
            <person name="Anderson W.W."/>
            <person name="Aquadro C.F."/>
            <person name="Ardell D.H."/>
            <person name="Arguello R."/>
            <person name="Artieri C.G."/>
            <person name="Barbash D.A."/>
            <person name="Barker D."/>
            <person name="Barsanti P."/>
            <person name="Batterham P."/>
            <person name="Batzoglou S."/>
            <person name="Begun D."/>
            <person name="Bhutkar A."/>
            <person name="Blanco E."/>
            <person name="Bosak S.A."/>
            <person name="Bradley R.K."/>
            <person name="Brand A.D."/>
            <person name="Brent M.R."/>
            <person name="Brooks A.N."/>
            <person name="Brown R.H."/>
            <person name="Butlin R.K."/>
            <person name="Caggese C."/>
            <person name="Calvi B.R."/>
            <person name="Bernardo de Carvalho A."/>
            <person name="Caspi A."/>
            <person name="Castrezana S."/>
            <person name="Celniker S.E."/>
            <person name="Chang J.L."/>
            <person name="Chapple C."/>
            <person name="Chatterji S."/>
            <person name="Chinwalla A."/>
            <person name="Civetta A."/>
            <person name="Clifton S.W."/>
            <person name="Comeron J.M."/>
            <person name="Costello J.C."/>
            <person name="Coyne J.A."/>
            <person name="Daub J."/>
            <person name="David R.G."/>
            <person name="Delcher A.L."/>
            <person name="Delehaunty K."/>
            <person name="Do C.B."/>
            <person name="Ebling H."/>
            <person name="Edwards K."/>
            <person name="Eickbush T."/>
            <person name="Evans J.D."/>
            <person name="Filipski A."/>
            <person name="Findeiss S."/>
            <person name="Freyhult E."/>
            <person name="Fulton L."/>
            <person name="Fulton R."/>
            <person name="Garcia A.C."/>
            <person name="Gardiner A."/>
            <person name="Garfield D.A."/>
            <person name="Garvin B.E."/>
            <person name="Gibson G."/>
            <person name="Gilbert D."/>
            <person name="Gnerre S."/>
            <person name="Godfrey J."/>
            <person name="Good R."/>
            <person name="Gotea V."/>
            <person name="Gravely B."/>
            <person name="Greenberg A.J."/>
            <person name="Griffiths-Jones S."/>
            <person name="Gross S."/>
            <person name="Guigo R."/>
            <person name="Gustafson E.A."/>
            <person name="Haerty W."/>
            <person name="Hahn M.W."/>
            <person name="Halligan D.L."/>
            <person name="Halpern A.L."/>
            <person name="Halter G.M."/>
            <person name="Han M.V."/>
            <person name="Heger A."/>
            <person name="Hillier L."/>
            <person name="Hinrichs A.S."/>
            <person name="Holmes I."/>
            <person name="Hoskins R.A."/>
            <person name="Hubisz M.J."/>
            <person name="Hultmark D."/>
            <person name="Huntley M.A."/>
            <person name="Jaffe D.B."/>
            <person name="Jagadeeshan S."/>
            <person name="Jeck W.R."/>
            <person name="Johnson J."/>
            <person name="Jones C.D."/>
            <person name="Jordan W.C."/>
            <person name="Karpen G.H."/>
            <person name="Kataoka E."/>
            <person name="Keightley P.D."/>
            <person name="Kheradpour P."/>
            <person name="Kirkness E.F."/>
            <person name="Koerich L.B."/>
            <person name="Kristiansen K."/>
            <person name="Kudrna D."/>
            <person name="Kulathinal R.J."/>
            <person name="Kumar S."/>
            <person name="Kwok R."/>
            <person name="Lander E."/>
            <person name="Langley C.H."/>
            <person name="Lapoint R."/>
            <person name="Lazzaro B.P."/>
            <person name="Lee S.J."/>
            <person name="Levesque L."/>
            <person name="Li R."/>
            <person name="Lin C.F."/>
            <person name="Lin M.F."/>
            <person name="Lindblad-Toh K."/>
            <person name="Llopart A."/>
            <person name="Long M."/>
            <person name="Low L."/>
            <person name="Lozovsky E."/>
            <person name="Lu J."/>
            <person name="Luo M."/>
            <person name="Machado C.A."/>
            <person name="Makalowski W."/>
            <person name="Marzo M."/>
            <person name="Matsuda M."/>
            <person name="Matzkin L."/>
            <person name="McAllister B."/>
            <person name="McBride C.S."/>
            <person name="McKernan B."/>
            <person name="McKernan K."/>
            <person name="Mendez-Lago M."/>
            <person name="Minx P."/>
            <person name="Mollenhauer M.U."/>
            <person name="Montooth K."/>
            <person name="Mount S.M."/>
            <person name="Mu X."/>
            <person name="Myers E."/>
            <person name="Negre B."/>
            <person name="Newfeld S."/>
            <person name="Nielsen R."/>
            <person name="Noor M.A."/>
            <person name="O'Grady P."/>
            <person name="Pachter L."/>
            <person name="Papaceit M."/>
            <person name="Parisi M.J."/>
            <person name="Parisi M."/>
            <person name="Parts L."/>
            <person name="Pedersen J.S."/>
            <person name="Pesole G."/>
            <person name="Phillippy A.M."/>
            <person name="Ponting C.P."/>
            <person name="Pop M."/>
            <person name="Porcelli D."/>
            <person name="Powell J.R."/>
            <person name="Prohaska S."/>
            <person name="Pruitt K."/>
            <person name="Puig M."/>
            <person name="Quesneville H."/>
            <person name="Ram K.R."/>
            <person name="Rand D."/>
            <person name="Rasmussen M.D."/>
            <person name="Reed L.K."/>
            <person name="Reenan R."/>
            <person name="Reily A."/>
            <person name="Remington K.A."/>
            <person name="Rieger T.T."/>
            <person name="Ritchie M.G."/>
            <person name="Robin C."/>
            <person name="Rogers Y.H."/>
            <person name="Rohde C."/>
            <person name="Rozas J."/>
            <person name="Rubenfield M.J."/>
            <person name="Ruiz A."/>
            <person name="Russo S."/>
            <person name="Salzberg S.L."/>
            <person name="Sanchez-Gracia A."/>
            <person name="Saranga D.J."/>
            <person name="Sato H."/>
            <person name="Schaeffer S.W."/>
            <person name="Schatz M.C."/>
            <person name="Schlenke T."/>
            <person name="Schwartz R."/>
            <person name="Segarra C."/>
            <person name="Singh R.S."/>
            <person name="Sirot L."/>
            <person name="Sirota M."/>
            <person name="Sisneros N.B."/>
            <person name="Smith C.D."/>
            <person name="Smith T.F."/>
            <person name="Spieth J."/>
            <person name="Stage D.E."/>
            <person name="Stark A."/>
            <person name="Stephan W."/>
            <person name="Strausberg R.L."/>
            <person name="Strempel S."/>
            <person name="Sturgill D."/>
            <person name="Sutton G."/>
            <person name="Sutton G.G."/>
            <person name="Tao W."/>
            <person name="Teichmann S."/>
            <person name="Tobari Y.N."/>
            <person name="Tomimura Y."/>
            <person name="Tsolas J.M."/>
            <person name="Valente V.L."/>
            <person name="Venter E."/>
            <person name="Venter J.C."/>
            <person name="Vicario S."/>
            <person name="Vieira F.G."/>
            <person name="Vilella A.J."/>
            <person name="Villasante A."/>
            <person name="Walenz B."/>
            <person name="Wang J."/>
            <person name="Wasserman M."/>
            <person name="Watts T."/>
            <person name="Wilson D."/>
            <person name="Wilson R.K."/>
            <person name="Wing R.A."/>
            <person name="Wolfner M.F."/>
            <person name="Wong A."/>
            <person name="Wong G.K."/>
            <person name="Wu C.I."/>
            <person name="Wu G."/>
            <person name="Yamamoto D."/>
            <person name="Yang H.P."/>
            <person name="Yang S.P."/>
            <person name="Yorke J.A."/>
            <person name="Yoshida K."/>
            <person name="Zdobnov E."/>
            <person name="Zhang P."/>
            <person name="Zhang Y."/>
            <person name="Zimin A.V."/>
            <person name="Baldwin J."/>
            <person name="Abdouelleil A."/>
            <person name="Abdulkadir J."/>
            <person name="Abebe A."/>
            <person name="Abera B."/>
            <person name="Abreu J."/>
            <person name="Acer S.C."/>
            <person name="Aftuck L."/>
            <person name="Alexander A."/>
            <person name="An P."/>
            <person name="Anderson E."/>
            <person name="Anderson S."/>
            <person name="Arachi H."/>
            <person name="Azer M."/>
            <person name="Bachantsang P."/>
            <person name="Barry A."/>
            <person name="Bayul T."/>
            <person name="Berlin A."/>
            <person name="Bessette D."/>
            <person name="Bloom T."/>
            <person name="Blye J."/>
            <person name="Boguslavskiy L."/>
            <person name="Bonnet C."/>
            <person name="Boukhgalter B."/>
            <person name="Bourzgui I."/>
            <person name="Brown A."/>
            <person name="Cahill P."/>
            <person name="Channer S."/>
            <person name="Cheshatsang Y."/>
            <person name="Chuda L."/>
            <person name="Citroen M."/>
            <person name="Collymore A."/>
            <person name="Cooke P."/>
            <person name="Costello M."/>
            <person name="D'Aco K."/>
            <person name="Daza R."/>
            <person name="De Haan G."/>
            <person name="DeGray S."/>
            <person name="DeMaso C."/>
            <person name="Dhargay N."/>
            <person name="Dooley K."/>
            <person name="Dooley E."/>
            <person name="Doricent M."/>
            <person name="Dorje P."/>
            <person name="Dorjee K."/>
            <person name="Dupes A."/>
            <person name="Elong R."/>
            <person name="Falk J."/>
            <person name="Farina A."/>
            <person name="Faro S."/>
            <person name="Ferguson D."/>
            <person name="Fisher S."/>
            <person name="Foley C.D."/>
            <person name="Franke A."/>
            <person name="Friedrich D."/>
            <person name="Gadbois L."/>
            <person name="Gearin G."/>
            <person name="Gearin C.R."/>
            <person name="Giannoukos G."/>
            <person name="Goode T."/>
            <person name="Graham J."/>
            <person name="Grandbois E."/>
            <person name="Grewal S."/>
            <person name="Gyaltsen K."/>
            <person name="Hafez N."/>
            <person name="Hagos B."/>
            <person name="Hall J."/>
            <person name="Henson C."/>
            <person name="Hollinger A."/>
            <person name="Honan T."/>
            <person name="Huard M.D."/>
            <person name="Hughes L."/>
            <person name="Hurhula B."/>
            <person name="Husby M.E."/>
            <person name="Kamat A."/>
            <person name="Kanga B."/>
            <person name="Kashin S."/>
            <person name="Khazanovich D."/>
            <person name="Kisner P."/>
            <person name="Lance K."/>
            <person name="Lara M."/>
            <person name="Lee W."/>
            <person name="Lennon N."/>
            <person name="Letendre F."/>
            <person name="LeVine R."/>
            <person name="Lipovsky A."/>
            <person name="Liu X."/>
            <person name="Liu J."/>
            <person name="Liu S."/>
            <person name="Lokyitsang T."/>
            <person name="Lokyitsang Y."/>
            <person name="Lubonja R."/>
            <person name="Lui A."/>
            <person name="MacDonald P."/>
            <person name="Magnisalis V."/>
            <person name="Maru K."/>
            <person name="Matthews C."/>
            <person name="McCusker W."/>
            <person name="McDonough S."/>
            <person name="Mehta T."/>
            <person name="Meldrim J."/>
            <person name="Meneus L."/>
            <person name="Mihai O."/>
            <person name="Mihalev A."/>
            <person name="Mihova T."/>
            <person name="Mittelman R."/>
            <person name="Mlenga V."/>
            <person name="Montmayeur A."/>
            <person name="Mulrain L."/>
            <person name="Navidi A."/>
            <person name="Naylor J."/>
            <person name="Negash T."/>
            <person name="Nguyen T."/>
            <person name="Nguyen N."/>
            <person name="Nicol R."/>
            <person name="Norbu C."/>
            <person name="Norbu N."/>
            <person name="Novod N."/>
            <person name="O'Neill B."/>
            <person name="Osman S."/>
            <person name="Markiewicz E."/>
            <person name="Oyono O.L."/>
            <person name="Patti C."/>
            <person name="Phunkhang P."/>
            <person name="Pierre F."/>
            <person name="Priest M."/>
            <person name="Raghuraman S."/>
            <person name="Rege F."/>
            <person name="Reyes R."/>
            <person name="Rise C."/>
            <person name="Rogov P."/>
            <person name="Ross K."/>
            <person name="Ryan E."/>
            <person name="Settipalli S."/>
            <person name="Shea T."/>
            <person name="Sherpa N."/>
            <person name="Shi L."/>
            <person name="Shih D."/>
            <person name="Sparrow T."/>
            <person name="Spaulding J."/>
            <person name="Stalker J."/>
            <person name="Stange-Thomann N."/>
            <person name="Stavropoulos S."/>
            <person name="Stone C."/>
            <person name="Strader C."/>
            <person name="Tesfaye S."/>
            <person name="Thomson T."/>
            <person name="Thoulutsang Y."/>
            <person name="Thoulutsang D."/>
            <person name="Topham K."/>
            <person name="Topping I."/>
            <person name="Tsamla T."/>
            <person name="Vassiliev H."/>
            <person name="Vo A."/>
            <person name="Wangchuk T."/>
            <person name="Wangdi T."/>
            <person name="Weiand M."/>
            <person name="Wilkinson J."/>
            <person name="Wilson A."/>
            <person name="Yadav S."/>
            <person name="Young G."/>
            <person name="Yu Q."/>
            <person name="Zembek L."/>
            <person name="Zhong D."/>
            <person name="Zimmer A."/>
            <person name="Zwirko Z."/>
            <person name="Jaffe D.B."/>
            <person name="Alvarez P."/>
            <person name="Brockman W."/>
            <person name="Butler J."/>
            <person name="Chin C."/>
            <person name="Gnerre S."/>
            <person name="Grabherr M."/>
            <person name="Kleber M."/>
            <person name="Mauceli E."/>
            <person name="MacCallum I."/>
        </authorList>
    </citation>
    <scope>NUCLEOTIDE SEQUENCE [LARGE SCALE GENOMIC DNA]</scope>
    <source>
        <strain evidence="11">Tucson 14030-0811.24</strain>
    </source>
</reference>
<comment type="pathway">
    <text evidence="3 8">Carbohydrate metabolism; hexose metabolism.</text>
</comment>
<evidence type="ECO:0000313" key="11">
    <source>
        <dbReference type="Proteomes" id="UP000007798"/>
    </source>
</evidence>
<dbReference type="InterPro" id="IPR047215">
    <property type="entry name" value="Galactose_mutarotase-like"/>
</dbReference>
<dbReference type="SUPFAM" id="SSF74650">
    <property type="entry name" value="Galactose mutarotase-like"/>
    <property type="match status" value="1"/>
</dbReference>
<dbReference type="Gene3D" id="2.70.98.10">
    <property type="match status" value="1"/>
</dbReference>
<protein>
    <recommendedName>
        <fullName evidence="8">Aldose 1-epimerase</fullName>
        <ecNumber evidence="8">5.1.3.3</ecNumber>
    </recommendedName>
</protein>
<dbReference type="OrthoDB" id="438440at2759"/>
<dbReference type="PhylomeDB" id="B4NCP3"/>
<dbReference type="PANTHER" id="PTHR10091:SF0">
    <property type="entry name" value="GALACTOSE MUTAROTASE"/>
    <property type="match status" value="1"/>
</dbReference>
<keyword evidence="6 8" id="KW-0119">Carbohydrate metabolism</keyword>
<dbReference type="GO" id="GO:0030246">
    <property type="term" value="F:carbohydrate binding"/>
    <property type="evidence" value="ECO:0007669"/>
    <property type="project" value="InterPro"/>
</dbReference>
<evidence type="ECO:0000256" key="7">
    <source>
        <dbReference type="ARBA" id="ARBA00045743"/>
    </source>
</evidence>
<comment type="catalytic activity">
    <reaction evidence="8">
        <text>alpha-D-glucose = beta-D-glucose</text>
        <dbReference type="Rhea" id="RHEA:10264"/>
        <dbReference type="ChEBI" id="CHEBI:15903"/>
        <dbReference type="ChEBI" id="CHEBI:17925"/>
        <dbReference type="EC" id="5.1.3.3"/>
    </reaction>
</comment>
<accession>B4NCP3</accession>
<dbReference type="PIRSF" id="PIRSF005096">
    <property type="entry name" value="GALM"/>
    <property type="match status" value="1"/>
</dbReference>
<organism evidence="10 11">
    <name type="scientific">Drosophila willistoni</name>
    <name type="common">Fruit fly</name>
    <dbReference type="NCBI Taxonomy" id="7260"/>
    <lineage>
        <taxon>Eukaryota</taxon>
        <taxon>Metazoa</taxon>
        <taxon>Ecdysozoa</taxon>
        <taxon>Arthropoda</taxon>
        <taxon>Hexapoda</taxon>
        <taxon>Insecta</taxon>
        <taxon>Pterygota</taxon>
        <taxon>Neoptera</taxon>
        <taxon>Endopterygota</taxon>
        <taxon>Diptera</taxon>
        <taxon>Brachycera</taxon>
        <taxon>Muscomorpha</taxon>
        <taxon>Ephydroidea</taxon>
        <taxon>Drosophilidae</taxon>
        <taxon>Drosophila</taxon>
        <taxon>Sophophora</taxon>
    </lineage>
</organism>
<evidence type="ECO:0000256" key="3">
    <source>
        <dbReference type="ARBA" id="ARBA00005028"/>
    </source>
</evidence>
<comment type="catalytic activity">
    <reaction evidence="1">
        <text>alpha-D-galactose = beta-D-galactose</text>
        <dbReference type="Rhea" id="RHEA:28675"/>
        <dbReference type="ChEBI" id="CHEBI:27667"/>
        <dbReference type="ChEBI" id="CHEBI:28061"/>
        <dbReference type="EC" id="5.1.3.3"/>
    </reaction>
    <physiologicalReaction direction="right-to-left" evidence="1">
        <dbReference type="Rhea" id="RHEA:28677"/>
    </physiologicalReaction>
</comment>
<dbReference type="EC" id="5.1.3.3" evidence="8"/>
<gene>
    <name evidence="10" type="primary">Dwil\GK25047</name>
    <name evidence="10" type="ORF">Dwil_GK25047</name>
</gene>
<keyword evidence="11" id="KW-1185">Reference proteome</keyword>
<comment type="similarity">
    <text evidence="4 8">Belongs to the aldose epimerase family.</text>
</comment>
<dbReference type="InterPro" id="IPR015443">
    <property type="entry name" value="Aldose_1-epimerase"/>
</dbReference>
<dbReference type="EMBL" id="CH964239">
    <property type="protein sequence ID" value="EDW82602.1"/>
    <property type="molecule type" value="Genomic_DNA"/>
</dbReference>
<dbReference type="CDD" id="cd09019">
    <property type="entry name" value="galactose_mutarotase_like"/>
    <property type="match status" value="1"/>
</dbReference>
<dbReference type="InterPro" id="IPR011013">
    <property type="entry name" value="Gal_mutarotase_sf_dom"/>
</dbReference>
<dbReference type="InterPro" id="IPR008183">
    <property type="entry name" value="Aldose_1/G6P_1-epimerase"/>
</dbReference>
<dbReference type="FunCoup" id="B4NCP3">
    <property type="interactions" value="178"/>
</dbReference>
<feature type="binding site" evidence="9">
    <location>
        <begin position="185"/>
        <end position="187"/>
    </location>
    <ligand>
        <name>beta-D-galactose</name>
        <dbReference type="ChEBI" id="CHEBI:27667"/>
    </ligand>
</feature>
<evidence type="ECO:0000256" key="4">
    <source>
        <dbReference type="ARBA" id="ARBA00006206"/>
    </source>
</evidence>
<keyword evidence="5 8" id="KW-0413">Isomerase</keyword>
<dbReference type="GO" id="GO:0033499">
    <property type="term" value="P:galactose catabolic process via UDP-galactose, Leloir pathway"/>
    <property type="evidence" value="ECO:0007669"/>
    <property type="project" value="TreeGrafter"/>
</dbReference>
<dbReference type="OMA" id="ESWKCCA"/>
<dbReference type="AlphaFoldDB" id="B4NCP3"/>
<evidence type="ECO:0000256" key="2">
    <source>
        <dbReference type="ARBA" id="ARBA00004947"/>
    </source>
</evidence>
<dbReference type="Pfam" id="PF01263">
    <property type="entry name" value="Aldose_epim"/>
    <property type="match status" value="1"/>
</dbReference>
<evidence type="ECO:0000256" key="9">
    <source>
        <dbReference type="PIRSR" id="PIRSR005096-3"/>
    </source>
</evidence>
<dbReference type="Proteomes" id="UP000007798">
    <property type="component" value="Unassembled WGS sequence"/>
</dbReference>